<protein>
    <submittedName>
        <fullName evidence="10">Uncharacterized protein</fullName>
    </submittedName>
</protein>
<evidence type="ECO:0000256" key="4">
    <source>
        <dbReference type="ARBA" id="ARBA00023125"/>
    </source>
</evidence>
<evidence type="ECO:0000313" key="11">
    <source>
        <dbReference type="Proteomes" id="UP000663760"/>
    </source>
</evidence>
<name>A0A7I8L3E2_SPIIN</name>
<evidence type="ECO:0000256" key="1">
    <source>
        <dbReference type="ARBA" id="ARBA00004123"/>
    </source>
</evidence>
<evidence type="ECO:0000256" key="2">
    <source>
        <dbReference type="ARBA" id="ARBA00022737"/>
    </source>
</evidence>
<dbReference type="OrthoDB" id="2143914at2759"/>
<dbReference type="InterPro" id="IPR015495">
    <property type="entry name" value="Myb_TF_plants"/>
</dbReference>
<keyword evidence="4" id="KW-0238">DNA-binding</keyword>
<keyword evidence="5" id="KW-0804">Transcription</keyword>
<dbReference type="PROSITE" id="PS51294">
    <property type="entry name" value="HTH_MYB"/>
    <property type="match status" value="2"/>
</dbReference>
<evidence type="ECO:0000256" key="3">
    <source>
        <dbReference type="ARBA" id="ARBA00023015"/>
    </source>
</evidence>
<dbReference type="Proteomes" id="UP000663760">
    <property type="component" value="Chromosome 10"/>
</dbReference>
<dbReference type="EMBL" id="LR746273">
    <property type="protein sequence ID" value="CAA7403858.1"/>
    <property type="molecule type" value="Genomic_DNA"/>
</dbReference>
<dbReference type="CDD" id="cd00167">
    <property type="entry name" value="SANT"/>
    <property type="match status" value="2"/>
</dbReference>
<dbReference type="PROSITE" id="PS50090">
    <property type="entry name" value="MYB_LIKE"/>
    <property type="match status" value="2"/>
</dbReference>
<dbReference type="GO" id="GO:0005634">
    <property type="term" value="C:nucleus"/>
    <property type="evidence" value="ECO:0007669"/>
    <property type="project" value="UniProtKB-SubCell"/>
</dbReference>
<evidence type="ECO:0000313" key="10">
    <source>
        <dbReference type="EMBL" id="CAA7403858.1"/>
    </source>
</evidence>
<dbReference type="FunFam" id="1.10.10.60:FF:000001">
    <property type="entry name" value="MYB-related transcription factor"/>
    <property type="match status" value="1"/>
</dbReference>
<keyword evidence="11" id="KW-1185">Reference proteome</keyword>
<dbReference type="PANTHER" id="PTHR10641">
    <property type="entry name" value="MYB FAMILY TRANSCRIPTION FACTOR"/>
    <property type="match status" value="1"/>
</dbReference>
<dbReference type="InterPro" id="IPR001005">
    <property type="entry name" value="SANT/Myb"/>
</dbReference>
<dbReference type="FunFam" id="1.10.10.60:FF:000349">
    <property type="entry name" value="Transcription factor MYB39"/>
    <property type="match status" value="1"/>
</dbReference>
<evidence type="ECO:0000259" key="9">
    <source>
        <dbReference type="PROSITE" id="PS51294"/>
    </source>
</evidence>
<dbReference type="InterPro" id="IPR017930">
    <property type="entry name" value="Myb_dom"/>
</dbReference>
<dbReference type="PANTHER" id="PTHR10641:SF1387">
    <property type="entry name" value="OS08G0486300 PROTEIN"/>
    <property type="match status" value="1"/>
</dbReference>
<dbReference type="SMART" id="SM00717">
    <property type="entry name" value="SANT"/>
    <property type="match status" value="2"/>
</dbReference>
<keyword evidence="2" id="KW-0677">Repeat</keyword>
<gene>
    <name evidence="10" type="ORF">SI8410_10014536</name>
</gene>
<feature type="domain" description="HTH myb-type" evidence="9">
    <location>
        <begin position="9"/>
        <end position="61"/>
    </location>
</feature>
<feature type="domain" description="HTH myb-type" evidence="9">
    <location>
        <begin position="62"/>
        <end position="116"/>
    </location>
</feature>
<proteinExistence type="predicted"/>
<organism evidence="10 11">
    <name type="scientific">Spirodela intermedia</name>
    <name type="common">Intermediate duckweed</name>
    <dbReference type="NCBI Taxonomy" id="51605"/>
    <lineage>
        <taxon>Eukaryota</taxon>
        <taxon>Viridiplantae</taxon>
        <taxon>Streptophyta</taxon>
        <taxon>Embryophyta</taxon>
        <taxon>Tracheophyta</taxon>
        <taxon>Spermatophyta</taxon>
        <taxon>Magnoliopsida</taxon>
        <taxon>Liliopsida</taxon>
        <taxon>Araceae</taxon>
        <taxon>Lemnoideae</taxon>
        <taxon>Spirodela</taxon>
    </lineage>
</organism>
<dbReference type="AlphaFoldDB" id="A0A7I8L3E2"/>
<evidence type="ECO:0000256" key="6">
    <source>
        <dbReference type="ARBA" id="ARBA00023242"/>
    </source>
</evidence>
<feature type="compositionally biased region" description="Low complexity" evidence="7">
    <location>
        <begin position="234"/>
        <end position="249"/>
    </location>
</feature>
<keyword evidence="3" id="KW-0805">Transcription regulation</keyword>
<evidence type="ECO:0000256" key="5">
    <source>
        <dbReference type="ARBA" id="ARBA00023163"/>
    </source>
</evidence>
<comment type="subcellular location">
    <subcellularLocation>
        <location evidence="1">Nucleus</location>
    </subcellularLocation>
</comment>
<feature type="region of interest" description="Disordered" evidence="7">
    <location>
        <begin position="225"/>
        <end position="249"/>
    </location>
</feature>
<keyword evidence="6" id="KW-0539">Nucleus</keyword>
<reference evidence="10" key="1">
    <citation type="submission" date="2020-02" db="EMBL/GenBank/DDBJ databases">
        <authorList>
            <person name="Scholz U."/>
            <person name="Mascher M."/>
            <person name="Fiebig A."/>
        </authorList>
    </citation>
    <scope>NUCLEOTIDE SEQUENCE</scope>
</reference>
<dbReference type="SUPFAM" id="SSF46689">
    <property type="entry name" value="Homeodomain-like"/>
    <property type="match status" value="1"/>
</dbReference>
<evidence type="ECO:0000259" key="8">
    <source>
        <dbReference type="PROSITE" id="PS50090"/>
    </source>
</evidence>
<sequence>MGRSPCCKEEVLKKGPWTPEEDRKLVDYIERNGHGSWRALPRHAGLNRCGKSCRLRWTNYLRPDIKRGKFSEEEERLIIHLHSILGNKWSAIATKLPGRTDNEIKNYWNTHLRKQLFRMGIDPVTHRPRADLALLANFPALLVTTDVGCSPAAEQIAGLQLVLQGMVQALLASAVSPPPPSNIDLRNLLLKRPECQSSLTSAELLSSGLYLPNIVAADPSIASTGDIQTQSPYSNPTATATTSLASSNSPENVTSELLQDMINPAAEAVANSASAGAFQPWRYLSETGGDYCWEDILGCVFFFGTSSYVSPSLSLSLPYTHPHPLSFSILLRDHHYHIFSLRLISLLNSAFYCVTEAYQRFCRASRSHQIGGGSIPEKQDPFVRKKLCIYPRIFSV</sequence>
<feature type="domain" description="Myb-like" evidence="8">
    <location>
        <begin position="9"/>
        <end position="61"/>
    </location>
</feature>
<dbReference type="Pfam" id="PF00249">
    <property type="entry name" value="Myb_DNA-binding"/>
    <property type="match status" value="2"/>
</dbReference>
<evidence type="ECO:0000256" key="7">
    <source>
        <dbReference type="SAM" id="MobiDB-lite"/>
    </source>
</evidence>
<dbReference type="Gene3D" id="1.10.10.60">
    <property type="entry name" value="Homeodomain-like"/>
    <property type="match status" value="2"/>
</dbReference>
<feature type="domain" description="Myb-like" evidence="8">
    <location>
        <begin position="62"/>
        <end position="112"/>
    </location>
</feature>
<dbReference type="GO" id="GO:0003677">
    <property type="term" value="F:DNA binding"/>
    <property type="evidence" value="ECO:0007669"/>
    <property type="project" value="UniProtKB-KW"/>
</dbReference>
<accession>A0A7I8L3E2</accession>
<dbReference type="InterPro" id="IPR009057">
    <property type="entry name" value="Homeodomain-like_sf"/>
</dbReference>